<protein>
    <submittedName>
        <fullName evidence="2">Uncharacterized protein</fullName>
    </submittedName>
</protein>
<dbReference type="Proteomes" id="UP000886523">
    <property type="component" value="Unassembled WGS sequence"/>
</dbReference>
<evidence type="ECO:0000256" key="1">
    <source>
        <dbReference type="SAM" id="MobiDB-lite"/>
    </source>
</evidence>
<keyword evidence="3" id="KW-1185">Reference proteome</keyword>
<name>A0A9P6DXH7_9AGAM</name>
<accession>A0A9P6DXH7</accession>
<feature type="region of interest" description="Disordered" evidence="1">
    <location>
        <begin position="64"/>
        <end position="86"/>
    </location>
</feature>
<dbReference type="AlphaFoldDB" id="A0A9P6DXH7"/>
<sequence length="181" mass="20291">MFGTNIRHPQEDELNMQMQIFSTSTLLPTSQLSLKLIFALWSASLSGSSQKVFPKFQKKLDTLTPTSTTSSTVEPEKSLPVDTLDNPRPLQWQLGEPLTPMKPIAVSILKSYRERSASSTSVTSSRSNMEFPKTNLVFKDAIGGWPISDDCFVSIQGWVLEYTNTLWEKDMSEELLGLENP</sequence>
<gene>
    <name evidence="2" type="ORF">BS47DRAFT_1361419</name>
</gene>
<dbReference type="EMBL" id="MU128956">
    <property type="protein sequence ID" value="KAF9514854.1"/>
    <property type="molecule type" value="Genomic_DNA"/>
</dbReference>
<evidence type="ECO:0000313" key="2">
    <source>
        <dbReference type="EMBL" id="KAF9514854.1"/>
    </source>
</evidence>
<reference evidence="2" key="1">
    <citation type="journal article" date="2020" name="Nat. Commun.">
        <title>Large-scale genome sequencing of mycorrhizal fungi provides insights into the early evolution of symbiotic traits.</title>
        <authorList>
            <person name="Miyauchi S."/>
            <person name="Kiss E."/>
            <person name="Kuo A."/>
            <person name="Drula E."/>
            <person name="Kohler A."/>
            <person name="Sanchez-Garcia M."/>
            <person name="Morin E."/>
            <person name="Andreopoulos B."/>
            <person name="Barry K.W."/>
            <person name="Bonito G."/>
            <person name="Buee M."/>
            <person name="Carver A."/>
            <person name="Chen C."/>
            <person name="Cichocki N."/>
            <person name="Clum A."/>
            <person name="Culley D."/>
            <person name="Crous P.W."/>
            <person name="Fauchery L."/>
            <person name="Girlanda M."/>
            <person name="Hayes R.D."/>
            <person name="Keri Z."/>
            <person name="LaButti K."/>
            <person name="Lipzen A."/>
            <person name="Lombard V."/>
            <person name="Magnuson J."/>
            <person name="Maillard F."/>
            <person name="Murat C."/>
            <person name="Nolan M."/>
            <person name="Ohm R.A."/>
            <person name="Pangilinan J."/>
            <person name="Pereira M.F."/>
            <person name="Perotto S."/>
            <person name="Peter M."/>
            <person name="Pfister S."/>
            <person name="Riley R."/>
            <person name="Sitrit Y."/>
            <person name="Stielow J.B."/>
            <person name="Szollosi G."/>
            <person name="Zifcakova L."/>
            <person name="Stursova M."/>
            <person name="Spatafora J.W."/>
            <person name="Tedersoo L."/>
            <person name="Vaario L.M."/>
            <person name="Yamada A."/>
            <person name="Yan M."/>
            <person name="Wang P."/>
            <person name="Xu J."/>
            <person name="Bruns T."/>
            <person name="Baldrian P."/>
            <person name="Vilgalys R."/>
            <person name="Dunand C."/>
            <person name="Henrissat B."/>
            <person name="Grigoriev I.V."/>
            <person name="Hibbett D."/>
            <person name="Nagy L.G."/>
            <person name="Martin F.M."/>
        </authorList>
    </citation>
    <scope>NUCLEOTIDE SEQUENCE</scope>
    <source>
        <strain evidence="2">UP504</strain>
    </source>
</reference>
<evidence type="ECO:0000313" key="3">
    <source>
        <dbReference type="Proteomes" id="UP000886523"/>
    </source>
</evidence>
<organism evidence="2 3">
    <name type="scientific">Hydnum rufescens UP504</name>
    <dbReference type="NCBI Taxonomy" id="1448309"/>
    <lineage>
        <taxon>Eukaryota</taxon>
        <taxon>Fungi</taxon>
        <taxon>Dikarya</taxon>
        <taxon>Basidiomycota</taxon>
        <taxon>Agaricomycotina</taxon>
        <taxon>Agaricomycetes</taxon>
        <taxon>Cantharellales</taxon>
        <taxon>Hydnaceae</taxon>
        <taxon>Hydnum</taxon>
    </lineage>
</organism>
<comment type="caution">
    <text evidence="2">The sequence shown here is derived from an EMBL/GenBank/DDBJ whole genome shotgun (WGS) entry which is preliminary data.</text>
</comment>
<proteinExistence type="predicted"/>